<dbReference type="GeneID" id="9798355"/>
<name>E3MLG2_CAERE</name>
<feature type="compositionally biased region" description="Acidic residues" evidence="1">
    <location>
        <begin position="28"/>
        <end position="38"/>
    </location>
</feature>
<dbReference type="eggNOG" id="KOG1801">
    <property type="taxonomic scope" value="Eukaryota"/>
</dbReference>
<dbReference type="STRING" id="31234.E3MLG2"/>
<sequence>MSQPRKVVNFNLMQSAPSDNYLDHILDSDEEESDEENEPYLPPSQDISSASETPAAPSADSNCLTSALETVKIEQSEALPEPVDELTMEQEITRLSDSDRRVYQDLYVELRNEHRQSGKYSLFTIAFPTEQLREGATEHVNGYTSEQAVRFLAMTKMAEKRGISEEVQKSIPNFTEGIESAMVDRAVGHYGLYQISDVGKNFVSAEAYHKNLEEISTLRIDEISTILYNGARYFFCLDSLMIGDTIAVKKIRNSEGTNVVHTFCLFRRTIVKNETLNIGKAMRAVIFGNGEVAAAKDESHPAIGVESSVHNGDVFYPVKMRMNRGPEIAKPNWNLVTAMPLVLNFEKNRELYNIENSYSRSNFQYNEQLVNYCGVMGSSSLVAARKGLFDGRKHAVSRWSFEMLTSRDAGLSVKMKLPATGFPRQWFPGMSIYIQDVGRGEITQKLVNKAVHVIVKATGDFDSTKFADTTVPSRLVHQIGKEQVPPCLQPGFFEQMADGSNGKKIITALFGGLSIGENGVCTKREGYSKGKVSMLPSPVVQILDSLPHTNHKYSVTPNNAQATYIHRISQQKLPITVGAFPIISGKSTTVAIAAHEAATARPETQQIVFLPDENLARVFATHFENVVGKGAAKPVRFISVKQWKMQPRSEDTSIDYPVLLTQFLQKLISENRTARTDLSGTAKSYLKSMGSDNKLDEYWLNIFFDMVRPQIVISTFESLFSNPTVLQHLNNVSTVQFDDSDQIPQSDVVQTCVQYPLATYGLMGDTAKDHIVHECFGCHQGRISTGQLVEKATEWKIFPTVNGKVIYSVNTRIAEMIGKLYYQNDDFTGSEKIGDVIQMRGDIWTNEYPIKIVDHKFGAQKEDKDLVPMMMSLLQKLYQPQDDQTAISPEKIGVMCSTQSQMIILSEFLKNSGIHWGYLESFTGNQKEIVVVWGAAQKLKGKAATMEETTSIISSAKQSIIIFDSAKHMEYRSGDRKGRGWGDLVKIVQENNGLTQATKFLQLP</sequence>
<gene>
    <name evidence="2" type="ORF">CRE_31255</name>
</gene>
<proteinExistence type="predicted"/>
<dbReference type="Proteomes" id="UP000008281">
    <property type="component" value="Unassembled WGS sequence"/>
</dbReference>
<dbReference type="InterPro" id="IPR027417">
    <property type="entry name" value="P-loop_NTPase"/>
</dbReference>
<dbReference type="HOGENOM" id="CLU_306140_0_0_1"/>
<dbReference type="RefSeq" id="XP_003102964.2">
    <property type="nucleotide sequence ID" value="XM_003102916.2"/>
</dbReference>
<feature type="compositionally biased region" description="Low complexity" evidence="1">
    <location>
        <begin position="48"/>
        <end position="61"/>
    </location>
</feature>
<evidence type="ECO:0000313" key="2">
    <source>
        <dbReference type="EMBL" id="EFP04620.1"/>
    </source>
</evidence>
<dbReference type="AlphaFoldDB" id="E3MLG2"/>
<dbReference type="Gene3D" id="3.40.50.300">
    <property type="entry name" value="P-loop containing nucleotide triphosphate hydrolases"/>
    <property type="match status" value="1"/>
</dbReference>
<organism evidence="3">
    <name type="scientific">Caenorhabditis remanei</name>
    <name type="common">Caenorhabditis vulgaris</name>
    <dbReference type="NCBI Taxonomy" id="31234"/>
    <lineage>
        <taxon>Eukaryota</taxon>
        <taxon>Metazoa</taxon>
        <taxon>Ecdysozoa</taxon>
        <taxon>Nematoda</taxon>
        <taxon>Chromadorea</taxon>
        <taxon>Rhabditida</taxon>
        <taxon>Rhabditina</taxon>
        <taxon>Rhabditomorpha</taxon>
        <taxon>Rhabditoidea</taxon>
        <taxon>Rhabditidae</taxon>
        <taxon>Peloderinae</taxon>
        <taxon>Caenorhabditis</taxon>
    </lineage>
</organism>
<dbReference type="KEGG" id="crq:GCK72_022825"/>
<evidence type="ECO:0000313" key="3">
    <source>
        <dbReference type="Proteomes" id="UP000008281"/>
    </source>
</evidence>
<dbReference type="CTD" id="9798355"/>
<protein>
    <submittedName>
        <fullName evidence="2">Uncharacterized protein</fullName>
    </submittedName>
</protein>
<reference evidence="2" key="1">
    <citation type="submission" date="2007-07" db="EMBL/GenBank/DDBJ databases">
        <title>PCAP assembly of the Caenorhabditis remanei genome.</title>
        <authorList>
            <consortium name="The Caenorhabditis remanei Sequencing Consortium"/>
            <person name="Wilson R.K."/>
        </authorList>
    </citation>
    <scope>NUCLEOTIDE SEQUENCE [LARGE SCALE GENOMIC DNA]</scope>
    <source>
        <strain evidence="2">PB4641</strain>
    </source>
</reference>
<dbReference type="OrthoDB" id="5813042at2759"/>
<dbReference type="EMBL" id="DS268455">
    <property type="protein sequence ID" value="EFP04620.1"/>
    <property type="molecule type" value="Genomic_DNA"/>
</dbReference>
<feature type="region of interest" description="Disordered" evidence="1">
    <location>
        <begin position="1"/>
        <end position="61"/>
    </location>
</feature>
<accession>E3MLG2</accession>
<evidence type="ECO:0000256" key="1">
    <source>
        <dbReference type="SAM" id="MobiDB-lite"/>
    </source>
</evidence>
<keyword evidence="3" id="KW-1185">Reference proteome</keyword>